<evidence type="ECO:0000313" key="2">
    <source>
        <dbReference type="Proteomes" id="UP000051530"/>
    </source>
</evidence>
<dbReference type="VEuPathDB" id="MicrosporidiaDB:M153_15100016787"/>
<evidence type="ECO:0000313" key="1">
    <source>
        <dbReference type="EMBL" id="KRH94775.1"/>
    </source>
</evidence>
<protein>
    <submittedName>
        <fullName evidence="1">Uncharacterized protein</fullName>
    </submittedName>
</protein>
<gene>
    <name evidence="1" type="ORF">M153_15100016787</name>
</gene>
<dbReference type="AlphaFoldDB" id="A0A0R0M6S1"/>
<dbReference type="Proteomes" id="UP000051530">
    <property type="component" value="Unassembled WGS sequence"/>
</dbReference>
<proteinExistence type="predicted"/>
<reference evidence="1 2" key="1">
    <citation type="submission" date="2015-07" db="EMBL/GenBank/DDBJ databases">
        <title>The genome of Pseudoloma neurophilia, a relevant intracellular parasite of the zebrafish.</title>
        <authorList>
            <person name="Ndikumana S."/>
            <person name="Pelin A."/>
            <person name="Sanders J."/>
            <person name="Corradi N."/>
        </authorList>
    </citation>
    <scope>NUCLEOTIDE SEQUENCE [LARGE SCALE GENOMIC DNA]</scope>
    <source>
        <strain evidence="1 2">MK1</strain>
    </source>
</reference>
<dbReference type="EMBL" id="LGUB01000033">
    <property type="protein sequence ID" value="KRH94775.1"/>
    <property type="molecule type" value="Genomic_DNA"/>
</dbReference>
<sequence>MKGQLFLISQILYFKNNYNPENIRIIKRHHKRIEHQQVQINSLEKKEFALS</sequence>
<keyword evidence="2" id="KW-1185">Reference proteome</keyword>
<name>A0A0R0M6S1_9MICR</name>
<accession>A0A0R0M6S1</accession>
<organism evidence="1 2">
    <name type="scientific">Pseudoloma neurophilia</name>
    <dbReference type="NCBI Taxonomy" id="146866"/>
    <lineage>
        <taxon>Eukaryota</taxon>
        <taxon>Fungi</taxon>
        <taxon>Fungi incertae sedis</taxon>
        <taxon>Microsporidia</taxon>
        <taxon>Pseudoloma</taxon>
    </lineage>
</organism>
<comment type="caution">
    <text evidence="1">The sequence shown here is derived from an EMBL/GenBank/DDBJ whole genome shotgun (WGS) entry which is preliminary data.</text>
</comment>